<dbReference type="Proteomes" id="UP000182257">
    <property type="component" value="Unassembled WGS sequence"/>
</dbReference>
<proteinExistence type="predicted"/>
<reference evidence="2 3" key="1">
    <citation type="submission" date="2016-10" db="EMBL/GenBank/DDBJ databases">
        <authorList>
            <person name="de Groot N.N."/>
        </authorList>
    </citation>
    <scope>NUCLEOTIDE SEQUENCE [LARGE SCALE GENOMIC DNA]</scope>
    <source>
        <strain evidence="2 3">D31d</strain>
    </source>
</reference>
<dbReference type="PANTHER" id="PTHR12526:SF630">
    <property type="entry name" value="GLYCOSYLTRANSFERASE"/>
    <property type="match status" value="1"/>
</dbReference>
<dbReference type="PANTHER" id="PTHR12526">
    <property type="entry name" value="GLYCOSYLTRANSFERASE"/>
    <property type="match status" value="1"/>
</dbReference>
<evidence type="ECO:0000259" key="1">
    <source>
        <dbReference type="Pfam" id="PF00534"/>
    </source>
</evidence>
<feature type="domain" description="Glycosyl transferase family 1" evidence="1">
    <location>
        <begin position="214"/>
        <end position="371"/>
    </location>
</feature>
<accession>A0A1H4CPU0</accession>
<organism evidence="2 3">
    <name type="scientific">Xylanibacter ruminicola</name>
    <name type="common">Prevotella ruminicola</name>
    <dbReference type="NCBI Taxonomy" id="839"/>
    <lineage>
        <taxon>Bacteria</taxon>
        <taxon>Pseudomonadati</taxon>
        <taxon>Bacteroidota</taxon>
        <taxon>Bacteroidia</taxon>
        <taxon>Bacteroidales</taxon>
        <taxon>Prevotellaceae</taxon>
        <taxon>Xylanibacter</taxon>
    </lineage>
</organism>
<dbReference type="Pfam" id="PF00534">
    <property type="entry name" value="Glycos_transf_1"/>
    <property type="match status" value="1"/>
</dbReference>
<dbReference type="Gene3D" id="3.40.50.2000">
    <property type="entry name" value="Glycogen Phosphorylase B"/>
    <property type="match status" value="2"/>
</dbReference>
<gene>
    <name evidence="2" type="ORF">SAMN05216462_2074</name>
</gene>
<dbReference type="AlphaFoldDB" id="A0A1H4CPU0"/>
<dbReference type="SUPFAM" id="SSF53756">
    <property type="entry name" value="UDP-Glycosyltransferase/glycogen phosphorylase"/>
    <property type="match status" value="1"/>
</dbReference>
<name>A0A1H4CPU0_XYLRU</name>
<evidence type="ECO:0000313" key="2">
    <source>
        <dbReference type="EMBL" id="SEA62370.1"/>
    </source>
</evidence>
<protein>
    <submittedName>
        <fullName evidence="2">Glycosyltransferase involved in cell wall bisynthesis</fullName>
    </submittedName>
</protein>
<sequence>MCFFLYICIMIDGNRPYKIVYCTPALYMAGGVERVLTLKANYFAEHFGYDITIILTEGKGKPLFYSLSDKVKVINLDINFEELWTCSFFKKIIIYLRKQRLFKKSLTTELMRIRPDITISLLRREINFITSVKDGSKKVGELHINRKNYRNFEESRSNIFKLLFSKLWMYSLINKLKKLERLVVLTDYDKLAWKELDNVVTIPNPLSFSPSRMSPQTEKRVIAVGRYCHEKGYDFLLSAWAKVQAECTDWQLVIFGDGNRTEYEQQIDRLNIDRMRCKLNARTSDVHSEYVHSSLAVCSSRFEGFGLVIVEAMACGLPVVSFDCPWGPRSIIDNGNDGVLVENGNVDELATIMVKLMTNPEIRIEMANRAAQNVRRYEIDQIAMLWKSLFDNL</sequence>
<dbReference type="InterPro" id="IPR001296">
    <property type="entry name" value="Glyco_trans_1"/>
</dbReference>
<evidence type="ECO:0000313" key="3">
    <source>
        <dbReference type="Proteomes" id="UP000182257"/>
    </source>
</evidence>
<dbReference type="CDD" id="cd03820">
    <property type="entry name" value="GT4_AmsD-like"/>
    <property type="match status" value="1"/>
</dbReference>
<dbReference type="EMBL" id="FNRF01000003">
    <property type="protein sequence ID" value="SEA62370.1"/>
    <property type="molecule type" value="Genomic_DNA"/>
</dbReference>
<dbReference type="GO" id="GO:0016740">
    <property type="term" value="F:transferase activity"/>
    <property type="evidence" value="ECO:0007669"/>
    <property type="project" value="UniProtKB-KW"/>
</dbReference>
<keyword evidence="2" id="KW-0808">Transferase</keyword>